<evidence type="ECO:0000313" key="1">
    <source>
        <dbReference type="EMBL" id="QJS00270.1"/>
    </source>
</evidence>
<dbReference type="EMBL" id="MN661402">
    <property type="protein sequence ID" value="QJS00270.1"/>
    <property type="molecule type" value="Genomic_DNA"/>
</dbReference>
<accession>A0A6M4NQW0</accession>
<organism evidence="1">
    <name type="scientific">Klebsiella quasipneumoniae</name>
    <dbReference type="NCBI Taxonomy" id="1463165"/>
    <lineage>
        <taxon>Bacteria</taxon>
        <taxon>Pseudomonadati</taxon>
        <taxon>Pseudomonadota</taxon>
        <taxon>Gammaproteobacteria</taxon>
        <taxon>Enterobacterales</taxon>
        <taxon>Enterobacteriaceae</taxon>
        <taxon>Klebsiella/Raoultella group</taxon>
        <taxon>Klebsiella</taxon>
        <taxon>Klebsiella pneumoniae complex</taxon>
    </lineage>
</organism>
<name>A0A6M4NQW0_9ENTR</name>
<protein>
    <submittedName>
        <fullName evidence="1">Uncharacterized protein</fullName>
    </submittedName>
</protein>
<keyword evidence="1" id="KW-0614">Plasmid</keyword>
<dbReference type="AlphaFoldDB" id="A0A6M4NQW0"/>
<reference evidence="1" key="1">
    <citation type="submission" date="2019-11" db="EMBL/GenBank/DDBJ databases">
        <authorList>
            <person name="Qin S."/>
            <person name="Dong H."/>
        </authorList>
    </citation>
    <scope>NUCLEOTIDE SEQUENCE</scope>
    <source>
        <strain evidence="1">KP18-31</strain>
        <plasmid evidence="1">pKP18-31-IMP,KPC</plasmid>
    </source>
</reference>
<sequence length="38" mass="4313">MLPFTVQKVLCNIWGSGIHTRKITLTPHFAIKEAGYQI</sequence>
<proteinExistence type="predicted"/>
<geneLocation type="plasmid" evidence="1">
    <name>pKP18-31-IMP</name>
</geneLocation>